<proteinExistence type="predicted"/>
<dbReference type="Pfam" id="PF11084">
    <property type="entry name" value="DUF2621"/>
    <property type="match status" value="1"/>
</dbReference>
<dbReference type="EMBL" id="UGGP01000001">
    <property type="protein sequence ID" value="STO08010.1"/>
    <property type="molecule type" value="Genomic_DNA"/>
</dbReference>
<evidence type="ECO:0000256" key="1">
    <source>
        <dbReference type="SAM" id="Phobius"/>
    </source>
</evidence>
<sequence>MPESLVMYFIVFWGFVMIGLMSIGGFFMFRKFLKRMPKEDGRSLLDIEDDYIDRTRHMWTPETRTLLDRLVTPVPELFRDVAIRKIAGKIGQFALESRAKEMTTELVVKGYIAATPKRDHKFLKKALEQEQIDWTVYKHYFQQ</sequence>
<organism evidence="2 3">
    <name type="scientific">Exiguobacterium aurantiacum</name>
    <dbReference type="NCBI Taxonomy" id="33987"/>
    <lineage>
        <taxon>Bacteria</taxon>
        <taxon>Bacillati</taxon>
        <taxon>Bacillota</taxon>
        <taxon>Bacilli</taxon>
        <taxon>Bacillales</taxon>
        <taxon>Bacillales Family XII. Incertae Sedis</taxon>
        <taxon>Exiguobacterium</taxon>
    </lineage>
</organism>
<keyword evidence="1" id="KW-0812">Transmembrane</keyword>
<dbReference type="OrthoDB" id="2399525at2"/>
<accession>A0A377FT67</accession>
<dbReference type="RefSeq" id="WP_024372466.1">
    <property type="nucleotide sequence ID" value="NZ_UGGP01000001.1"/>
</dbReference>
<reference evidence="2 3" key="1">
    <citation type="submission" date="2018-06" db="EMBL/GenBank/DDBJ databases">
        <authorList>
            <consortium name="Pathogen Informatics"/>
            <person name="Doyle S."/>
        </authorList>
    </citation>
    <scope>NUCLEOTIDE SEQUENCE [LARGE SCALE GENOMIC DNA]</scope>
    <source>
        <strain evidence="2 3">NCTC13163</strain>
    </source>
</reference>
<feature type="transmembrane region" description="Helical" evidence="1">
    <location>
        <begin position="6"/>
        <end position="29"/>
    </location>
</feature>
<dbReference type="STRING" id="1397694.GCA_000702585_01875"/>
<name>A0A377FT67_9BACL</name>
<evidence type="ECO:0000313" key="3">
    <source>
        <dbReference type="Proteomes" id="UP000254060"/>
    </source>
</evidence>
<dbReference type="Proteomes" id="UP000254060">
    <property type="component" value="Unassembled WGS sequence"/>
</dbReference>
<keyword evidence="1" id="KW-0472">Membrane</keyword>
<protein>
    <submittedName>
        <fullName evidence="2">Protein of uncharacterized function (DUF2621)</fullName>
    </submittedName>
</protein>
<evidence type="ECO:0000313" key="2">
    <source>
        <dbReference type="EMBL" id="STO08010.1"/>
    </source>
</evidence>
<keyword evidence="1" id="KW-1133">Transmembrane helix</keyword>
<dbReference type="InterPro" id="IPR020203">
    <property type="entry name" value="YneK"/>
</dbReference>
<gene>
    <name evidence="2" type="ORF">NCTC13163_01371</name>
</gene>
<dbReference type="AlphaFoldDB" id="A0A377FT67"/>